<gene>
    <name evidence="3" type="ORF">S7711_06518</name>
</gene>
<accession>A0A084BBA3</accession>
<dbReference type="GO" id="GO:0003700">
    <property type="term" value="F:DNA-binding transcription factor activity"/>
    <property type="evidence" value="ECO:0007669"/>
    <property type="project" value="TreeGrafter"/>
</dbReference>
<dbReference type="AlphaFoldDB" id="A0A084BBA3"/>
<evidence type="ECO:0000256" key="1">
    <source>
        <dbReference type="ARBA" id="ARBA00004123"/>
    </source>
</evidence>
<evidence type="ECO:0000313" key="4">
    <source>
        <dbReference type="Proteomes" id="UP000028045"/>
    </source>
</evidence>
<dbReference type="EMBL" id="KL647473">
    <property type="protein sequence ID" value="KEY74832.1"/>
    <property type="molecule type" value="Genomic_DNA"/>
</dbReference>
<evidence type="ECO:0000256" key="2">
    <source>
        <dbReference type="ARBA" id="ARBA00023242"/>
    </source>
</evidence>
<dbReference type="PANTHER" id="PTHR37534">
    <property type="entry name" value="TRANSCRIPTIONAL ACTIVATOR PROTEIN UGA3"/>
    <property type="match status" value="1"/>
</dbReference>
<dbReference type="InterPro" id="IPR021858">
    <property type="entry name" value="Fun_TF"/>
</dbReference>
<dbReference type="Pfam" id="PF11951">
    <property type="entry name" value="Fungal_trans_2"/>
    <property type="match status" value="1"/>
</dbReference>
<dbReference type="HOGENOM" id="CLU_015493_0_0_1"/>
<dbReference type="Proteomes" id="UP000028045">
    <property type="component" value="Unassembled WGS sequence"/>
</dbReference>
<evidence type="ECO:0008006" key="5">
    <source>
        <dbReference type="Google" id="ProtNLM"/>
    </source>
</evidence>
<sequence length="346" mass="38685">MVLTPNAASARGLLYALLAVSSLHRHGLCQEALSYKIAALRALSTSVTNVTKDTSEATQHVAASMLLCAFEILEPTHGSGDWLCYLQGAIDLIHEADLKAKSDEADIGTMLDWVYYHDTLARFTIRHWQHKKMYSPASDVHNLPLRERPYPSLTLHSSNPEHSILNLLSDVCDTVVDPRDPKSRERDYQDRLAALKESISNLPFLSLKDNLPSESNAHVQITLELHQLSTLIYLVRVSQNPLEAVPDLQLLVDWAFAVPIQAPACAHFFPLFVLACEARTDEQRTAILALLRRTEKAIYGRRRHISSLIQSVWVQQDLYADGEVMLNYAAVMNVAINANLALPTFV</sequence>
<protein>
    <recommendedName>
        <fullName evidence="5">Transcription factor domain-containing protein</fullName>
    </recommendedName>
</protein>
<proteinExistence type="predicted"/>
<organism evidence="3 4">
    <name type="scientific">Stachybotrys chartarum (strain CBS 109288 / IBT 7711)</name>
    <name type="common">Toxic black mold</name>
    <name type="synonym">Stilbospora chartarum</name>
    <dbReference type="NCBI Taxonomy" id="1280523"/>
    <lineage>
        <taxon>Eukaryota</taxon>
        <taxon>Fungi</taxon>
        <taxon>Dikarya</taxon>
        <taxon>Ascomycota</taxon>
        <taxon>Pezizomycotina</taxon>
        <taxon>Sordariomycetes</taxon>
        <taxon>Hypocreomycetidae</taxon>
        <taxon>Hypocreales</taxon>
        <taxon>Stachybotryaceae</taxon>
        <taxon>Stachybotrys</taxon>
    </lineage>
</organism>
<comment type="subcellular location">
    <subcellularLocation>
        <location evidence="1">Nucleus</location>
    </subcellularLocation>
</comment>
<keyword evidence="4" id="KW-1185">Reference proteome</keyword>
<dbReference type="GO" id="GO:0045944">
    <property type="term" value="P:positive regulation of transcription by RNA polymerase II"/>
    <property type="evidence" value="ECO:0007669"/>
    <property type="project" value="TreeGrafter"/>
</dbReference>
<keyword evidence="2" id="KW-0539">Nucleus</keyword>
<dbReference type="GO" id="GO:0005634">
    <property type="term" value="C:nucleus"/>
    <property type="evidence" value="ECO:0007669"/>
    <property type="project" value="UniProtKB-SubCell"/>
</dbReference>
<reference evidence="3 4" key="1">
    <citation type="journal article" date="2014" name="BMC Genomics">
        <title>Comparative genome sequencing reveals chemotype-specific gene clusters in the toxigenic black mold Stachybotrys.</title>
        <authorList>
            <person name="Semeiks J."/>
            <person name="Borek D."/>
            <person name="Otwinowski Z."/>
            <person name="Grishin N.V."/>
        </authorList>
    </citation>
    <scope>NUCLEOTIDE SEQUENCE [LARGE SCALE GENOMIC DNA]</scope>
    <source>
        <strain evidence="4">CBS 109288 / IBT 7711</strain>
    </source>
</reference>
<name>A0A084BBA3_STACB</name>
<dbReference type="OrthoDB" id="5130013at2759"/>
<dbReference type="GO" id="GO:0000976">
    <property type="term" value="F:transcription cis-regulatory region binding"/>
    <property type="evidence" value="ECO:0007669"/>
    <property type="project" value="TreeGrafter"/>
</dbReference>
<dbReference type="PANTHER" id="PTHR37534:SF39">
    <property type="entry name" value="TRANSCRIPTION FACTOR DOMAIN-CONTAINING PROTEIN"/>
    <property type="match status" value="1"/>
</dbReference>
<evidence type="ECO:0000313" key="3">
    <source>
        <dbReference type="EMBL" id="KEY74832.1"/>
    </source>
</evidence>